<keyword evidence="2" id="KW-1185">Reference proteome</keyword>
<organism evidence="1 2">
    <name type="scientific">Huso huso</name>
    <name type="common">Beluga</name>
    <name type="synonym">Acipenser huso</name>
    <dbReference type="NCBI Taxonomy" id="61971"/>
    <lineage>
        <taxon>Eukaryota</taxon>
        <taxon>Metazoa</taxon>
        <taxon>Chordata</taxon>
        <taxon>Craniata</taxon>
        <taxon>Vertebrata</taxon>
        <taxon>Euteleostomi</taxon>
        <taxon>Actinopterygii</taxon>
        <taxon>Chondrostei</taxon>
        <taxon>Acipenseriformes</taxon>
        <taxon>Acipenseridae</taxon>
        <taxon>Huso</taxon>
    </lineage>
</organism>
<accession>A0ABR0ZGZ7</accession>
<proteinExistence type="predicted"/>
<reference evidence="1 2" key="1">
    <citation type="submission" date="2021-05" db="EMBL/GenBank/DDBJ databases">
        <authorList>
            <person name="Zahm M."/>
            <person name="Klopp C."/>
            <person name="Cabau C."/>
            <person name="Kuhl H."/>
            <person name="Suciu R."/>
            <person name="Ciorpac M."/>
            <person name="Holostenco D."/>
            <person name="Gessner J."/>
            <person name="Wuertz S."/>
            <person name="Hohne C."/>
            <person name="Stock M."/>
            <person name="Gislard M."/>
            <person name="Lluch J."/>
            <person name="Milhes M."/>
            <person name="Lampietro C."/>
            <person name="Lopez Roques C."/>
            <person name="Donnadieu C."/>
            <person name="Du K."/>
            <person name="Schartl M."/>
            <person name="Guiguen Y."/>
        </authorList>
    </citation>
    <scope>NUCLEOTIDE SEQUENCE [LARGE SCALE GENOMIC DNA]</scope>
    <source>
        <strain evidence="1">Hh-F2</strain>
        <tissue evidence="1">Blood</tissue>
    </source>
</reference>
<gene>
    <name evidence="1" type="ORF">HHUSO_G13769</name>
</gene>
<name>A0ABR0ZGZ7_HUSHU</name>
<protein>
    <submittedName>
        <fullName evidence="1">Afadin- and alpha-actinin-binding protein-like</fullName>
    </submittedName>
</protein>
<dbReference type="Proteomes" id="UP001369086">
    <property type="component" value="Unassembled WGS sequence"/>
</dbReference>
<dbReference type="EMBL" id="JAHFZB010000011">
    <property type="protein sequence ID" value="KAK6484083.1"/>
    <property type="molecule type" value="Genomic_DNA"/>
</dbReference>
<sequence length="67" mass="7381">MPCTADLYQTLCLIPDKSSPRTQPKRSSVQDTSIKLYSSQLSTPKPILSVTSEDSYICSITGDENKL</sequence>
<comment type="caution">
    <text evidence="1">The sequence shown here is derived from an EMBL/GenBank/DDBJ whole genome shotgun (WGS) entry which is preliminary data.</text>
</comment>
<evidence type="ECO:0000313" key="1">
    <source>
        <dbReference type="EMBL" id="KAK6484083.1"/>
    </source>
</evidence>
<evidence type="ECO:0000313" key="2">
    <source>
        <dbReference type="Proteomes" id="UP001369086"/>
    </source>
</evidence>